<accession>A0A1R1YJ82</accession>
<keyword evidence="2" id="KW-1185">Reference proteome</keyword>
<dbReference type="AlphaFoldDB" id="A0A1R1YJ82"/>
<evidence type="ECO:0000313" key="2">
    <source>
        <dbReference type="Proteomes" id="UP000187429"/>
    </source>
</evidence>
<proteinExistence type="predicted"/>
<reference evidence="2" key="1">
    <citation type="submission" date="2017-01" db="EMBL/GenBank/DDBJ databases">
        <authorList>
            <person name="Wang Y."/>
            <person name="White M."/>
            <person name="Kvist S."/>
            <person name="Moncalvo J.-M."/>
        </authorList>
    </citation>
    <scope>NUCLEOTIDE SEQUENCE [LARGE SCALE GENOMIC DNA]</scope>
    <source>
        <strain evidence="2">ID-206-W2</strain>
    </source>
</reference>
<evidence type="ECO:0000313" key="1">
    <source>
        <dbReference type="EMBL" id="OMJ26971.1"/>
    </source>
</evidence>
<dbReference type="Proteomes" id="UP000187429">
    <property type="component" value="Unassembled WGS sequence"/>
</dbReference>
<name>A0A1R1YJ82_9FUNG</name>
<organism evidence="1 2">
    <name type="scientific">Smittium culicis</name>
    <dbReference type="NCBI Taxonomy" id="133412"/>
    <lineage>
        <taxon>Eukaryota</taxon>
        <taxon>Fungi</taxon>
        <taxon>Fungi incertae sedis</taxon>
        <taxon>Zoopagomycota</taxon>
        <taxon>Kickxellomycotina</taxon>
        <taxon>Harpellomycetes</taxon>
        <taxon>Harpellales</taxon>
        <taxon>Legeriomycetaceae</taxon>
        <taxon>Smittium</taxon>
    </lineage>
</organism>
<protein>
    <submittedName>
        <fullName evidence="1">Uncharacterized protein</fullName>
    </submittedName>
</protein>
<gene>
    <name evidence="1" type="ORF">AYI69_g3603</name>
</gene>
<sequence>MCDAALSLIYTLDFQTPVIYLNAPNLNSWLSSPYLKDLNPMHRFNTSAVQSIVLDTISFPLLFKLDFSPIKYSYPLSFPIEFDSGYSYLDEKPDIDLACDISSYRQSTSFLFELKSSISKSMPFKSLHGDDQVEAWSEQILYESEKYN</sequence>
<dbReference type="OrthoDB" id="10588881at2759"/>
<dbReference type="EMBL" id="LSSM01001247">
    <property type="protein sequence ID" value="OMJ26971.1"/>
    <property type="molecule type" value="Genomic_DNA"/>
</dbReference>
<comment type="caution">
    <text evidence="1">The sequence shown here is derived from an EMBL/GenBank/DDBJ whole genome shotgun (WGS) entry which is preliminary data.</text>
</comment>